<evidence type="ECO:0000313" key="2">
    <source>
        <dbReference type="EMBL" id="PWF43699.1"/>
    </source>
</evidence>
<keyword evidence="1" id="KW-0472">Membrane</keyword>
<name>A0A2U2HG71_9BURK</name>
<accession>A0A2U2HG71</accession>
<dbReference type="EMBL" id="PXWF02000275">
    <property type="protein sequence ID" value="PWF43699.1"/>
    <property type="molecule type" value="Genomic_DNA"/>
</dbReference>
<feature type="transmembrane region" description="Helical" evidence="1">
    <location>
        <begin position="43"/>
        <end position="66"/>
    </location>
</feature>
<comment type="caution">
    <text evidence="2">The sequence shown here is derived from an EMBL/GenBank/DDBJ whole genome shotgun (WGS) entry which is preliminary data.</text>
</comment>
<keyword evidence="1" id="KW-1133">Transmembrane helix</keyword>
<keyword evidence="1" id="KW-0812">Transmembrane</keyword>
<dbReference type="Proteomes" id="UP000241421">
    <property type="component" value="Unassembled WGS sequence"/>
</dbReference>
<gene>
    <name evidence="2" type="ORF">C7C56_020630</name>
</gene>
<organism evidence="2 3">
    <name type="scientific">Massilia glaciei</name>
    <dbReference type="NCBI Taxonomy" id="1524097"/>
    <lineage>
        <taxon>Bacteria</taxon>
        <taxon>Pseudomonadati</taxon>
        <taxon>Pseudomonadota</taxon>
        <taxon>Betaproteobacteria</taxon>
        <taxon>Burkholderiales</taxon>
        <taxon>Oxalobacteraceae</taxon>
        <taxon>Telluria group</taxon>
        <taxon>Massilia</taxon>
    </lineage>
</organism>
<keyword evidence="3" id="KW-1185">Reference proteome</keyword>
<protein>
    <submittedName>
        <fullName evidence="2">Uncharacterized protein</fullName>
    </submittedName>
</protein>
<feature type="transmembrane region" description="Helical" evidence="1">
    <location>
        <begin position="118"/>
        <end position="146"/>
    </location>
</feature>
<dbReference type="RefSeq" id="WP_106759243.1">
    <property type="nucleotide sequence ID" value="NZ_PXWF02000275.1"/>
</dbReference>
<reference evidence="2 3" key="1">
    <citation type="submission" date="2018-04" db="EMBL/GenBank/DDBJ databases">
        <title>Massilia violaceinigra sp. nov., a novel purple-pigmented bacterium isolated from Tianshan glacier, Xinjiang, China.</title>
        <authorList>
            <person name="Wang H."/>
        </authorList>
    </citation>
    <scope>NUCLEOTIDE SEQUENCE [LARGE SCALE GENOMIC DNA]</scope>
    <source>
        <strain evidence="2 3">B448-2</strain>
    </source>
</reference>
<feature type="transmembrane region" description="Helical" evidence="1">
    <location>
        <begin position="12"/>
        <end position="31"/>
    </location>
</feature>
<sequence length="164" mass="17180">MNKLVRCAAWYQIWAGGFVAFISALMLFLTGSNGADIAFEGQFVVIGLIGMCAGIALLAGSVYGWLGSVLFQLWQIPVFAFGSVLYRPGVGLFIPVGADLPATGGASLLYEFTLGLDFSMAFVAVPQAQFAAVNAVALALLMVLLFNRPTRLGQNAAPARLAGA</sequence>
<feature type="transmembrane region" description="Helical" evidence="1">
    <location>
        <begin position="78"/>
        <end position="98"/>
    </location>
</feature>
<evidence type="ECO:0000313" key="3">
    <source>
        <dbReference type="Proteomes" id="UP000241421"/>
    </source>
</evidence>
<proteinExistence type="predicted"/>
<dbReference type="AlphaFoldDB" id="A0A2U2HG71"/>
<evidence type="ECO:0000256" key="1">
    <source>
        <dbReference type="SAM" id="Phobius"/>
    </source>
</evidence>